<feature type="region of interest" description="Disordered" evidence="1">
    <location>
        <begin position="1"/>
        <end position="31"/>
    </location>
</feature>
<sequence length="31" mass="3542">GKAQLFVRKAPARDRQEEEAGRETRQEAGEQ</sequence>
<proteinExistence type="predicted"/>
<evidence type="ECO:0000256" key="1">
    <source>
        <dbReference type="SAM" id="MobiDB-lite"/>
    </source>
</evidence>
<accession>A0A6J4MAL2</accession>
<feature type="non-terminal residue" evidence="2">
    <location>
        <position position="31"/>
    </location>
</feature>
<dbReference type="EMBL" id="CADCUA010000645">
    <property type="protein sequence ID" value="CAA9350240.1"/>
    <property type="molecule type" value="Genomic_DNA"/>
</dbReference>
<reference evidence="2" key="1">
    <citation type="submission" date="2020-02" db="EMBL/GenBank/DDBJ databases">
        <authorList>
            <person name="Meier V. D."/>
        </authorList>
    </citation>
    <scope>NUCLEOTIDE SEQUENCE</scope>
    <source>
        <strain evidence="2">AVDCRST_MAG71</strain>
    </source>
</reference>
<evidence type="ECO:0000313" key="2">
    <source>
        <dbReference type="EMBL" id="CAA9350240.1"/>
    </source>
</evidence>
<name>A0A6J4MAL2_9GAMM</name>
<gene>
    <name evidence="2" type="ORF">AVDCRST_MAG71-2736</name>
</gene>
<feature type="non-terminal residue" evidence="2">
    <location>
        <position position="1"/>
    </location>
</feature>
<dbReference type="AlphaFoldDB" id="A0A6J4MAL2"/>
<organism evidence="2">
    <name type="scientific">uncultured Lysobacter sp</name>
    <dbReference type="NCBI Taxonomy" id="271060"/>
    <lineage>
        <taxon>Bacteria</taxon>
        <taxon>Pseudomonadati</taxon>
        <taxon>Pseudomonadota</taxon>
        <taxon>Gammaproteobacteria</taxon>
        <taxon>Lysobacterales</taxon>
        <taxon>Lysobacteraceae</taxon>
        <taxon>Lysobacter</taxon>
        <taxon>environmental samples</taxon>
    </lineage>
</organism>
<feature type="compositionally biased region" description="Basic and acidic residues" evidence="1">
    <location>
        <begin position="11"/>
        <end position="31"/>
    </location>
</feature>
<protein>
    <submittedName>
        <fullName evidence="2">Uncharacterized protein</fullName>
    </submittedName>
</protein>